<protein>
    <submittedName>
        <fullName evidence="8">Transmembrane protein 176A-like</fullName>
    </submittedName>
</protein>
<proteinExistence type="inferred from homology"/>
<dbReference type="GeneID" id="103101397"/>
<dbReference type="GeneTree" id="ENSGT00530000064074"/>
<dbReference type="PANTHER" id="PTHR15756">
    <property type="entry name" value="LR8/HCA112"/>
    <property type="match status" value="1"/>
</dbReference>
<reference evidence="8 9" key="1">
    <citation type="journal article" date="2007" name="Nature">
        <title>Genome of the marsupial Monodelphis domestica reveals innovation in non-coding sequences.</title>
        <authorList>
            <person name="Mikkelsen T.S."/>
            <person name="Wakefield M.J."/>
            <person name="Aken B."/>
            <person name="Amemiya C.T."/>
            <person name="Chang J.L."/>
            <person name="Duke S."/>
            <person name="Garber M."/>
            <person name="Gentles A.J."/>
            <person name="Goodstadt L."/>
            <person name="Heger A."/>
            <person name="Jurka J."/>
            <person name="Kamal M."/>
            <person name="Mauceli E."/>
            <person name="Searle S.M."/>
            <person name="Sharpe T."/>
            <person name="Baker M.L."/>
            <person name="Batzer M.A."/>
            <person name="Benos P.V."/>
            <person name="Belov K."/>
            <person name="Clamp M."/>
            <person name="Cook A."/>
            <person name="Cuff J."/>
            <person name="Das R."/>
            <person name="Davidow L."/>
            <person name="Deakin J.E."/>
            <person name="Fazzari M.J."/>
            <person name="Glass J.L."/>
            <person name="Grabherr M."/>
            <person name="Greally J.M."/>
            <person name="Gu W."/>
            <person name="Hore T.A."/>
            <person name="Huttley G.A."/>
            <person name="Kleber M."/>
            <person name="Jirtle R.L."/>
            <person name="Koina E."/>
            <person name="Lee J.T."/>
            <person name="Mahony S."/>
            <person name="Marra M.A."/>
            <person name="Miller R.D."/>
            <person name="Nicholls R.D."/>
            <person name="Oda M."/>
            <person name="Papenfuss A.T."/>
            <person name="Parra Z.E."/>
            <person name="Pollock D.D."/>
            <person name="Ray D.A."/>
            <person name="Schein J.E."/>
            <person name="Speed T.P."/>
            <person name="Thompson K."/>
            <person name="VandeBerg J.L."/>
            <person name="Wade C.M."/>
            <person name="Walker J.A."/>
            <person name="Waters P.D."/>
            <person name="Webber C."/>
            <person name="Weidman J.R."/>
            <person name="Xie X."/>
            <person name="Zody M.C."/>
            <person name="Baldwin J."/>
            <person name="Abdouelleil A."/>
            <person name="Abdulkadir J."/>
            <person name="Abebe A."/>
            <person name="Abera B."/>
            <person name="Abreu J."/>
            <person name="Acer S.C."/>
            <person name="Aftuck L."/>
            <person name="Alexander A."/>
            <person name="An P."/>
            <person name="Anderson E."/>
            <person name="Anderson S."/>
            <person name="Arachi H."/>
            <person name="Azer M."/>
            <person name="Bachantsang P."/>
            <person name="Barry A."/>
            <person name="Bayul T."/>
            <person name="Berlin A."/>
            <person name="Bessette D."/>
            <person name="Bloom T."/>
            <person name="Bloom T."/>
            <person name="Boguslavskiy L."/>
            <person name="Bonnet C."/>
            <person name="Boukhgalter B."/>
            <person name="Bourzgui I."/>
            <person name="Brown A."/>
            <person name="Cahill P."/>
            <person name="Channer S."/>
            <person name="Cheshatsang Y."/>
            <person name="Chuda L."/>
            <person name="Citroen M."/>
            <person name="Collymore A."/>
            <person name="Cooke P."/>
            <person name="Costello M."/>
            <person name="D'Aco K."/>
            <person name="Daza R."/>
            <person name="De Haan G."/>
            <person name="DeGray S."/>
            <person name="DeMaso C."/>
            <person name="Dhargay N."/>
            <person name="Dooley K."/>
            <person name="Dooley E."/>
            <person name="Doricent M."/>
            <person name="Dorje P."/>
            <person name="Dorjee K."/>
            <person name="Dupes A."/>
            <person name="Elong R."/>
            <person name="Falk J."/>
            <person name="Farina A."/>
            <person name="Faro S."/>
            <person name="Ferguson D."/>
            <person name="Fisher S."/>
            <person name="Foley C.D."/>
            <person name="Franke A."/>
            <person name="Friedrich D."/>
            <person name="Gadbois L."/>
            <person name="Gearin G."/>
            <person name="Gearin C.R."/>
            <person name="Giannoukos G."/>
            <person name="Goode T."/>
            <person name="Graham J."/>
            <person name="Grandbois E."/>
            <person name="Grewal S."/>
            <person name="Gyaltsen K."/>
            <person name="Hafez N."/>
            <person name="Hagos B."/>
            <person name="Hall J."/>
            <person name="Henson C."/>
            <person name="Hollinger A."/>
            <person name="Honan T."/>
            <person name="Huard M.D."/>
            <person name="Hughes L."/>
            <person name="Hurhula B."/>
            <person name="Husby M.E."/>
            <person name="Kamat A."/>
            <person name="Kanga B."/>
            <person name="Kashin S."/>
            <person name="Khazanovich D."/>
            <person name="Kisner P."/>
            <person name="Lance K."/>
            <person name="Lara M."/>
            <person name="Lee W."/>
            <person name="Lennon N."/>
            <person name="Letendre F."/>
            <person name="LeVine R."/>
            <person name="Lipovsky A."/>
            <person name="Liu X."/>
            <person name="Liu J."/>
            <person name="Liu S."/>
            <person name="Lokyitsang T."/>
            <person name="Lokyitsang Y."/>
            <person name="Lubonja R."/>
            <person name="Lui A."/>
            <person name="MacDonald P."/>
            <person name="Magnisalis V."/>
            <person name="Maru K."/>
            <person name="Matthews C."/>
            <person name="McCusker W."/>
            <person name="McDonough S."/>
            <person name="Mehta T."/>
            <person name="Meldrim J."/>
            <person name="Meneus L."/>
            <person name="Mihai O."/>
            <person name="Mihalev A."/>
            <person name="Mihova T."/>
            <person name="Mittelman R."/>
            <person name="Mlenga V."/>
            <person name="Montmayeur A."/>
            <person name="Mulrain L."/>
            <person name="Navidi A."/>
            <person name="Naylor J."/>
            <person name="Negash T."/>
            <person name="Nguyen T."/>
            <person name="Nguyen N."/>
            <person name="Nicol R."/>
            <person name="Norbu C."/>
            <person name="Norbu N."/>
            <person name="Novod N."/>
            <person name="O'Neill B."/>
            <person name="Osman S."/>
            <person name="Markiewicz E."/>
            <person name="Oyono O.L."/>
            <person name="Patti C."/>
            <person name="Phunkhang P."/>
            <person name="Pierre F."/>
            <person name="Priest M."/>
            <person name="Raghuraman S."/>
            <person name="Rege F."/>
            <person name="Reyes R."/>
            <person name="Rise C."/>
            <person name="Rogov P."/>
            <person name="Ross K."/>
            <person name="Ryan E."/>
            <person name="Settipalli S."/>
            <person name="Shea T."/>
            <person name="Sherpa N."/>
            <person name="Shi L."/>
            <person name="Shih D."/>
            <person name="Sparrow T."/>
            <person name="Spaulding J."/>
            <person name="Stalker J."/>
            <person name="Stange-Thomann N."/>
            <person name="Stavropoulos S."/>
            <person name="Stone C."/>
            <person name="Strader C."/>
            <person name="Tesfaye S."/>
            <person name="Thomson T."/>
            <person name="Thoulutsang Y."/>
            <person name="Thoulutsang D."/>
            <person name="Topham K."/>
            <person name="Topping I."/>
            <person name="Tsamla T."/>
            <person name="Vassiliev H."/>
            <person name="Vo A."/>
            <person name="Wangchuk T."/>
            <person name="Wangdi T."/>
            <person name="Weiand M."/>
            <person name="Wilkinson J."/>
            <person name="Wilson A."/>
            <person name="Yadav S."/>
            <person name="Young G."/>
            <person name="Yu Q."/>
            <person name="Zembek L."/>
            <person name="Zhong D."/>
            <person name="Zimmer A."/>
            <person name="Zwirko Z."/>
            <person name="Jaffe D.B."/>
            <person name="Alvarez P."/>
            <person name="Brockman W."/>
            <person name="Butler J."/>
            <person name="Chin C."/>
            <person name="Gnerre S."/>
            <person name="MacCallum I."/>
            <person name="Graves J.A."/>
            <person name="Ponting C.P."/>
            <person name="Breen M."/>
            <person name="Samollow P.B."/>
            <person name="Lander E.S."/>
            <person name="Lindblad-Toh K."/>
        </authorList>
    </citation>
    <scope>NUCLEOTIDE SEQUENCE [LARGE SCALE GENOMIC DNA]</scope>
</reference>
<dbReference type="STRING" id="13616.ENSMODP00000042336"/>
<dbReference type="RefSeq" id="XP_007504672.1">
    <property type="nucleotide sequence ID" value="XM_007504610.2"/>
</dbReference>
<reference evidence="8" key="2">
    <citation type="submission" date="2025-08" db="UniProtKB">
        <authorList>
            <consortium name="Ensembl"/>
        </authorList>
    </citation>
    <scope>IDENTIFICATION</scope>
</reference>
<dbReference type="OrthoDB" id="8951938at2759"/>
<evidence type="ECO:0000256" key="6">
    <source>
        <dbReference type="ARBA" id="ARBA00023136"/>
    </source>
</evidence>
<gene>
    <name evidence="8" type="primary">LOC103101397</name>
</gene>
<dbReference type="Pfam" id="PF04103">
    <property type="entry name" value="CD20"/>
    <property type="match status" value="1"/>
</dbReference>
<comment type="subcellular location">
    <subcellularLocation>
        <location evidence="1">Membrane</location>
        <topology evidence="1">Multi-pass membrane protein</topology>
    </subcellularLocation>
</comment>
<dbReference type="InParanoid" id="A0A5F8G4H5"/>
<evidence type="ECO:0000313" key="8">
    <source>
        <dbReference type="Ensembl" id="ENSMODP00000042336.1"/>
    </source>
</evidence>
<evidence type="ECO:0000256" key="2">
    <source>
        <dbReference type="ARBA" id="ARBA00006022"/>
    </source>
</evidence>
<reference evidence="8" key="3">
    <citation type="submission" date="2025-09" db="UniProtKB">
        <authorList>
            <consortium name="Ensembl"/>
        </authorList>
    </citation>
    <scope>IDENTIFICATION</scope>
</reference>
<comment type="similarity">
    <text evidence="2">Belongs to the TMEM176 family.</text>
</comment>
<keyword evidence="9" id="KW-1185">Reference proteome</keyword>
<evidence type="ECO:0000256" key="7">
    <source>
        <dbReference type="SAM" id="Phobius"/>
    </source>
</evidence>
<name>A0A5F8G4H5_MONDO</name>
<keyword evidence="5 7" id="KW-1133">Transmembrane helix</keyword>
<feature type="transmembrane region" description="Helical" evidence="7">
    <location>
        <begin position="130"/>
        <end position="150"/>
    </location>
</feature>
<dbReference type="Proteomes" id="UP000002280">
    <property type="component" value="Chromosome 8"/>
</dbReference>
<dbReference type="Ensembl" id="ENSMODT00000075936.1">
    <property type="protein sequence ID" value="ENSMODP00000042336.1"/>
    <property type="gene ID" value="ENSMODG00000003685.4"/>
</dbReference>
<dbReference type="InterPro" id="IPR007237">
    <property type="entry name" value="CD20-like"/>
</dbReference>
<dbReference type="InterPro" id="IPR009281">
    <property type="entry name" value="TMEM176A/TMEM176B"/>
</dbReference>
<feature type="transmembrane region" description="Helical" evidence="7">
    <location>
        <begin position="96"/>
        <end position="118"/>
    </location>
</feature>
<accession>A0A5F8G4H5</accession>
<sequence length="255" mass="28186">MIPKELKVNGVKIEGLEVGSASQAAEINIHIHQESALPHVFKAGKSLLQFFAESPGILGSSTTSRLQLATWTTQIILGVISGALGVFIIMGPYTDMFFSGASFWTGAVATIAGVVAFIREKRRSSWWSFLKVLFLLATISTSIAAIVIGARDLGRNPFYNIDDICRNNQGYPTASPDDFWNQEDCFNHMFMLRNLFEGIRTMLFAVWIILLMVTLISIGFPFIQSCFCHKSNLPPEQDKDKKKLLAGEPTVSCEA</sequence>
<dbReference type="GO" id="GO:0016020">
    <property type="term" value="C:membrane"/>
    <property type="evidence" value="ECO:0007669"/>
    <property type="project" value="UniProtKB-SubCell"/>
</dbReference>
<dbReference type="KEGG" id="mdo:103101397"/>
<evidence type="ECO:0000256" key="1">
    <source>
        <dbReference type="ARBA" id="ARBA00004141"/>
    </source>
</evidence>
<keyword evidence="6 7" id="KW-0472">Membrane</keyword>
<dbReference type="OMA" id="WRISQCK"/>
<organism evidence="8 9">
    <name type="scientific">Monodelphis domestica</name>
    <name type="common">Gray short-tailed opossum</name>
    <dbReference type="NCBI Taxonomy" id="13616"/>
    <lineage>
        <taxon>Eukaryota</taxon>
        <taxon>Metazoa</taxon>
        <taxon>Chordata</taxon>
        <taxon>Craniata</taxon>
        <taxon>Vertebrata</taxon>
        <taxon>Euteleostomi</taxon>
        <taxon>Mammalia</taxon>
        <taxon>Metatheria</taxon>
        <taxon>Didelphimorphia</taxon>
        <taxon>Didelphidae</taxon>
        <taxon>Monodelphis</taxon>
    </lineage>
</organism>
<dbReference type="PANTHER" id="PTHR15756:SF6">
    <property type="entry name" value="TRANSMEMBRANE PROTEIN 176A"/>
    <property type="match status" value="1"/>
</dbReference>
<dbReference type="RefSeq" id="XP_007504671.1">
    <property type="nucleotide sequence ID" value="XM_007504609.2"/>
</dbReference>
<evidence type="ECO:0000256" key="3">
    <source>
        <dbReference type="ARBA" id="ARBA00022553"/>
    </source>
</evidence>
<evidence type="ECO:0000313" key="9">
    <source>
        <dbReference type="Proteomes" id="UP000002280"/>
    </source>
</evidence>
<feature type="transmembrane region" description="Helical" evidence="7">
    <location>
        <begin position="199"/>
        <end position="223"/>
    </location>
</feature>
<dbReference type="Bgee" id="ENSMODG00000003685">
    <property type="expression patterns" value="Expressed in lung and 19 other cell types or tissues"/>
</dbReference>
<evidence type="ECO:0000256" key="4">
    <source>
        <dbReference type="ARBA" id="ARBA00022692"/>
    </source>
</evidence>
<feature type="transmembrane region" description="Helical" evidence="7">
    <location>
        <begin position="68"/>
        <end position="90"/>
    </location>
</feature>
<keyword evidence="4 7" id="KW-0812">Transmembrane</keyword>
<evidence type="ECO:0000256" key="5">
    <source>
        <dbReference type="ARBA" id="ARBA00022989"/>
    </source>
</evidence>
<keyword evidence="3" id="KW-0597">Phosphoprotein</keyword>
<dbReference type="AlphaFoldDB" id="A0A5F8G4H5"/>